<dbReference type="PANTHER" id="PTHR30483">
    <property type="entry name" value="LEUCINE-SPECIFIC-BINDING PROTEIN"/>
    <property type="match status" value="1"/>
</dbReference>
<proteinExistence type="inferred from homology"/>
<dbReference type="InterPro" id="IPR051010">
    <property type="entry name" value="BCAA_transport"/>
</dbReference>
<comment type="caution">
    <text evidence="5">The sequence shown here is derived from an EMBL/GenBank/DDBJ whole genome shotgun (WGS) entry which is preliminary data.</text>
</comment>
<evidence type="ECO:0000259" key="4">
    <source>
        <dbReference type="Pfam" id="PF13458"/>
    </source>
</evidence>
<evidence type="ECO:0000313" key="5">
    <source>
        <dbReference type="EMBL" id="MDR6294481.1"/>
    </source>
</evidence>
<dbReference type="InterPro" id="IPR006311">
    <property type="entry name" value="TAT_signal"/>
</dbReference>
<dbReference type="CDD" id="cd06337">
    <property type="entry name" value="PBP1_ABC_ligand_binding-like"/>
    <property type="match status" value="1"/>
</dbReference>
<keyword evidence="6" id="KW-1185">Reference proteome</keyword>
<dbReference type="RefSeq" id="WP_309802030.1">
    <property type="nucleotide sequence ID" value="NZ_JAVDPW010000020.1"/>
</dbReference>
<keyword evidence="3" id="KW-0813">Transport</keyword>
<organism evidence="5 6">
    <name type="scientific">Inquilinus ginsengisoli</name>
    <dbReference type="NCBI Taxonomy" id="363840"/>
    <lineage>
        <taxon>Bacteria</taxon>
        <taxon>Pseudomonadati</taxon>
        <taxon>Pseudomonadota</taxon>
        <taxon>Alphaproteobacteria</taxon>
        <taxon>Rhodospirillales</taxon>
        <taxon>Rhodospirillaceae</taxon>
        <taxon>Inquilinus</taxon>
    </lineage>
</organism>
<evidence type="ECO:0000256" key="2">
    <source>
        <dbReference type="ARBA" id="ARBA00022729"/>
    </source>
</evidence>
<comment type="similarity">
    <text evidence="1">Belongs to the leucine-binding protein family.</text>
</comment>
<evidence type="ECO:0000256" key="3">
    <source>
        <dbReference type="ARBA" id="ARBA00022970"/>
    </source>
</evidence>
<gene>
    <name evidence="5" type="ORF">E9232_007035</name>
</gene>
<dbReference type="PROSITE" id="PS51318">
    <property type="entry name" value="TAT"/>
    <property type="match status" value="1"/>
</dbReference>
<dbReference type="PANTHER" id="PTHR30483:SF6">
    <property type="entry name" value="PERIPLASMIC BINDING PROTEIN OF ABC TRANSPORTER FOR NATURAL AMINO ACIDS"/>
    <property type="match status" value="1"/>
</dbReference>
<keyword evidence="2" id="KW-0732">Signal</keyword>
<accession>A0ABU1K0R7</accession>
<dbReference type="SUPFAM" id="SSF53822">
    <property type="entry name" value="Periplasmic binding protein-like I"/>
    <property type="match status" value="1"/>
</dbReference>
<dbReference type="Proteomes" id="UP001262410">
    <property type="component" value="Unassembled WGS sequence"/>
</dbReference>
<keyword evidence="3" id="KW-0029">Amino-acid transport</keyword>
<feature type="domain" description="Leucine-binding protein" evidence="4">
    <location>
        <begin position="39"/>
        <end position="387"/>
    </location>
</feature>
<reference evidence="5 6" key="1">
    <citation type="submission" date="2023-07" db="EMBL/GenBank/DDBJ databases">
        <title>Sorghum-associated microbial communities from plants grown in Nebraska, USA.</title>
        <authorList>
            <person name="Schachtman D."/>
        </authorList>
    </citation>
    <scope>NUCLEOTIDE SEQUENCE [LARGE SCALE GENOMIC DNA]</scope>
    <source>
        <strain evidence="5 6">584</strain>
    </source>
</reference>
<protein>
    <submittedName>
        <fullName evidence="5">Branched-chain amino acid transport system substrate-binding protein</fullName>
    </submittedName>
</protein>
<dbReference type="Gene3D" id="3.40.50.2300">
    <property type="match status" value="2"/>
</dbReference>
<sequence length="438" mass="46712">MNRVTSGRMSRRDLLKTSAAIGFAGSTGLFAPALRAAQTIKLGYVSPRSGPLAAFGEADDFVIRGFLDTVKGGLDLGGSHYTVEVVVKDSQSNPNRAAEVTKELIVTDEVDMVLVSSTPETTNPVATQCEIEEVPCISTVAPWQPYFIGRQGNPGDPASWKPFASTFHFFWGLEDVIAVFTNMWGQVQTNKSVGALFPNDGDGNAWGDTTVGFPPVLSKQGYKLTDPGRYQNLTDDFSAQISAFRAAEAEILTGVVIPPDFTTFWTQASQRGFRPKVASVGKALLFPVALEALGKAGHNLSSEVWWTPTHPFKSSLTGAPASAFGDAYQQATGKPWTQPIGFAHALFELAVDALKRSADPKDPAANVAAIGAADLQTLVGPIRFGQDNVPPFARKNVAKTPLVGGQWRLGADGKYQIVVTDNQTAPQIPAAGRMEAIA</sequence>
<dbReference type="Pfam" id="PF13458">
    <property type="entry name" value="Peripla_BP_6"/>
    <property type="match status" value="1"/>
</dbReference>
<evidence type="ECO:0000313" key="6">
    <source>
        <dbReference type="Proteomes" id="UP001262410"/>
    </source>
</evidence>
<dbReference type="InterPro" id="IPR028081">
    <property type="entry name" value="Leu-bd"/>
</dbReference>
<name>A0ABU1K0R7_9PROT</name>
<dbReference type="InterPro" id="IPR028082">
    <property type="entry name" value="Peripla_BP_I"/>
</dbReference>
<evidence type="ECO:0000256" key="1">
    <source>
        <dbReference type="ARBA" id="ARBA00010062"/>
    </source>
</evidence>
<dbReference type="EMBL" id="JAVDPW010000020">
    <property type="protein sequence ID" value="MDR6294481.1"/>
    <property type="molecule type" value="Genomic_DNA"/>
</dbReference>